<feature type="transmembrane region" description="Helical" evidence="1">
    <location>
        <begin position="37"/>
        <end position="61"/>
    </location>
</feature>
<dbReference type="InterPro" id="IPR050039">
    <property type="entry name" value="MAB_1171c-like"/>
</dbReference>
<evidence type="ECO:0000256" key="1">
    <source>
        <dbReference type="SAM" id="Phobius"/>
    </source>
</evidence>
<gene>
    <name evidence="3" type="ORF">FHS38_005530</name>
</gene>
<feature type="transmembrane region" description="Helical" evidence="1">
    <location>
        <begin position="73"/>
        <end position="95"/>
    </location>
</feature>
<organism evidence="3 4">
    <name type="scientific">Streptomyces netropsis</name>
    <name type="common">Streptoverticillium netropsis</name>
    <dbReference type="NCBI Taxonomy" id="55404"/>
    <lineage>
        <taxon>Bacteria</taxon>
        <taxon>Bacillati</taxon>
        <taxon>Actinomycetota</taxon>
        <taxon>Actinomycetes</taxon>
        <taxon>Kitasatosporales</taxon>
        <taxon>Streptomycetaceae</taxon>
        <taxon>Streptomyces</taxon>
    </lineage>
</organism>
<reference evidence="3 4" key="1">
    <citation type="submission" date="2020-08" db="EMBL/GenBank/DDBJ databases">
        <title>Genomic Encyclopedia of Type Strains, Phase III (KMG-III): the genomes of soil and plant-associated and newly described type strains.</title>
        <authorList>
            <person name="Whitman W."/>
        </authorList>
    </citation>
    <scope>NUCLEOTIDE SEQUENCE [LARGE SCALE GENOMIC DNA]</scope>
    <source>
        <strain evidence="3 4">CECT 3265</strain>
    </source>
</reference>
<comment type="caution">
    <text evidence="3">The sequence shown here is derived from an EMBL/GenBank/DDBJ whole genome shotgun (WGS) entry which is preliminary data.</text>
</comment>
<name>A0A7W7LFU1_STRNE</name>
<dbReference type="Proteomes" id="UP000556436">
    <property type="component" value="Unassembled WGS sequence"/>
</dbReference>
<dbReference type="EMBL" id="JACHJG010000013">
    <property type="protein sequence ID" value="MBB4889455.1"/>
    <property type="molecule type" value="Genomic_DNA"/>
</dbReference>
<protein>
    <recommendedName>
        <fullName evidence="2">DUF6545 domain-containing protein</fullName>
    </recommendedName>
</protein>
<dbReference type="RefSeq" id="WP_229822781.1">
    <property type="nucleotide sequence ID" value="NZ_BMRW01000012.1"/>
</dbReference>
<keyword evidence="1" id="KW-0472">Membrane</keyword>
<evidence type="ECO:0000313" key="4">
    <source>
        <dbReference type="Proteomes" id="UP000556436"/>
    </source>
</evidence>
<feature type="transmembrane region" description="Helical" evidence="1">
    <location>
        <begin position="145"/>
        <end position="169"/>
    </location>
</feature>
<accession>A0A7W7LFU1</accession>
<dbReference type="InterPro" id="IPR046675">
    <property type="entry name" value="DUF6545"/>
</dbReference>
<feature type="transmembrane region" description="Helical" evidence="1">
    <location>
        <begin position="6"/>
        <end position="25"/>
    </location>
</feature>
<feature type="transmembrane region" description="Helical" evidence="1">
    <location>
        <begin position="107"/>
        <end position="125"/>
    </location>
</feature>
<feature type="domain" description="DUF6545" evidence="2">
    <location>
        <begin position="251"/>
        <end position="378"/>
    </location>
</feature>
<evidence type="ECO:0000313" key="3">
    <source>
        <dbReference type="EMBL" id="MBB4889455.1"/>
    </source>
</evidence>
<proteinExistence type="predicted"/>
<keyword evidence="1" id="KW-1133">Transmembrane helix</keyword>
<dbReference type="AlphaFoldDB" id="A0A7W7LFU1"/>
<dbReference type="NCBIfam" id="NF042915">
    <property type="entry name" value="MAB_1171c_fam"/>
    <property type="match status" value="1"/>
</dbReference>
<keyword evidence="1" id="KW-0812">Transmembrane</keyword>
<sequence>MNNTLNSVMYPTCAAVNLLAFLYKARVLRVDRSPAQWALAGNFFIPFLIFTVSTPAVWVATSEAVGIRNFSGLFTQSCVMLLTACQQLVLLHLTYERNVAWRKATPRLIGIGATIIVMVTLFSLATELHERPTDFALSRAQFYPAYLSVYLIAYAWNQIDVCILCWRYANIAPTPWLRRGLRLVALTLPAGLLYAGCRAADIVAGQFGTTGHAWEPIVPIAVTVNTIGKTAGWTMPDWGRSLSALWARIDLRRAHGELRPLHRVLTAQVPEPVLELEPDADRRTRVYRTVIEIRDAQWALRTWMDPAVAETAVARAADAGLTGDDLAATVEAALLAAALRAKEHGLRPAEHASTPLAAEPQDLAAELSFQRTLARAFATSPIVADTLARTPLSHASSEQTA</sequence>
<keyword evidence="4" id="KW-1185">Reference proteome</keyword>
<dbReference type="Pfam" id="PF20182">
    <property type="entry name" value="DUF6545"/>
    <property type="match status" value="1"/>
</dbReference>
<evidence type="ECO:0000259" key="2">
    <source>
        <dbReference type="Pfam" id="PF20182"/>
    </source>
</evidence>